<feature type="region of interest" description="Disordered" evidence="1">
    <location>
        <begin position="1"/>
        <end position="29"/>
    </location>
</feature>
<evidence type="ECO:0000313" key="3">
    <source>
        <dbReference type="Proteomes" id="UP000291097"/>
    </source>
</evidence>
<dbReference type="RefSeq" id="WP_130500500.1">
    <property type="nucleotide sequence ID" value="NZ_SHMP01000004.1"/>
</dbReference>
<comment type="caution">
    <text evidence="2">The sequence shown here is derived from an EMBL/GenBank/DDBJ whole genome shotgun (WGS) entry which is preliminary data.</text>
</comment>
<dbReference type="AlphaFoldDB" id="A0A482YEI4"/>
<proteinExistence type="predicted"/>
<name>A0A482YEI4_9EURY</name>
<evidence type="ECO:0000256" key="1">
    <source>
        <dbReference type="SAM" id="MobiDB-lite"/>
    </source>
</evidence>
<reference evidence="2 3" key="1">
    <citation type="submission" date="2019-02" db="EMBL/GenBank/DDBJ databases">
        <title>Genomic Encyclopedia of Archaeal and Bacterial Type Strains, Phase II (KMG-II): from individual species to whole genera.</title>
        <authorList>
            <person name="Goeker M."/>
        </authorList>
    </citation>
    <scope>NUCLEOTIDE SEQUENCE [LARGE SCALE GENOMIC DNA]</scope>
    <source>
        <strain evidence="2 3">DSM 18328</strain>
    </source>
</reference>
<feature type="region of interest" description="Disordered" evidence="1">
    <location>
        <begin position="92"/>
        <end position="128"/>
    </location>
</feature>
<protein>
    <recommendedName>
        <fullName evidence="4">DUF2795 domain-containing protein</fullName>
    </recommendedName>
</protein>
<accession>A0A482YEI4</accession>
<evidence type="ECO:0008006" key="4">
    <source>
        <dbReference type="Google" id="ProtNLM"/>
    </source>
</evidence>
<dbReference type="EMBL" id="SHMP01000004">
    <property type="protein sequence ID" value="RZV11131.1"/>
    <property type="molecule type" value="Genomic_DNA"/>
</dbReference>
<evidence type="ECO:0000313" key="2">
    <source>
        <dbReference type="EMBL" id="RZV11131.1"/>
    </source>
</evidence>
<dbReference type="Pfam" id="PF19102">
    <property type="entry name" value="DUF5789"/>
    <property type="match status" value="1"/>
</dbReference>
<gene>
    <name evidence="2" type="ORF">BDK88_2367</name>
</gene>
<sequence length="128" mass="13972">MSNEHPDRDRVQDRAEQRQADRADHTESIFANVERDLGNLEYPVTSEELATEYATEPIDIPNETESLGSVFDRLAGEQYDSPAAVREAAYGELTGEAGSPNEANLERDLGELDDENAASGSERGDGAD</sequence>
<organism evidence="2 3">
    <name type="scientific">Natrinema hispanicum</name>
    <dbReference type="NCBI Taxonomy" id="392421"/>
    <lineage>
        <taxon>Archaea</taxon>
        <taxon>Methanobacteriati</taxon>
        <taxon>Methanobacteriota</taxon>
        <taxon>Stenosarchaea group</taxon>
        <taxon>Halobacteria</taxon>
        <taxon>Halobacteriales</taxon>
        <taxon>Natrialbaceae</taxon>
        <taxon>Natrinema</taxon>
    </lineage>
</organism>
<dbReference type="Proteomes" id="UP000291097">
    <property type="component" value="Unassembled WGS sequence"/>
</dbReference>
<dbReference type="OrthoDB" id="213081at2157"/>
<dbReference type="InterPro" id="IPR043899">
    <property type="entry name" value="DUF5789"/>
</dbReference>